<feature type="region of interest" description="Disordered" evidence="1">
    <location>
        <begin position="163"/>
        <end position="184"/>
    </location>
</feature>
<comment type="caution">
    <text evidence="3">The sequence shown here is derived from an EMBL/GenBank/DDBJ whole genome shotgun (WGS) entry which is preliminary data.</text>
</comment>
<proteinExistence type="predicted"/>
<sequence>MITGKKMISAVSAAALTALILIFSSCATIEQTPSGGTAEVSGSSEPLFYATGSGETSIQAINNAARNAVRAAAEDLLGGAASDGQQTELEDFFISVKDIEPFIVSGSQETLESRSENGFYYHMGFRINLDVLALRLADADILGGQIDGREGISYRLDDQKRPAVKSAAENKTSTPQPVAEQTQQVPVEELIPEVTAEELSIIRDYLDSLTYMVFYNTDTETDAYLSRTAVLSANRYLEEQGAEYVDLSQIERIKEEQRIVYEEETGEVVSMIQWIAHKLNADVYIELSLNTSSRAEDRKYYGSASVTLNSYNASTAQGLGSSTYQTIPPAFSRVSEEDALSNAVSSAVFNAMDDIVDSVENETAKAASEGFKYNLILMNTEDSKQIRDFEKKLEKRTRNVKRISYSREESVFEVYLIGDISDLEDLVYDTTETIPGLEGILLVMQRGNSIIFDTGM</sequence>
<reference evidence="3 4" key="1">
    <citation type="submission" date="2022-12" db="EMBL/GenBank/DDBJ databases">
        <title>Metagenome assembled genome from gulf of manar.</title>
        <authorList>
            <person name="Kohli P."/>
            <person name="Pk S."/>
            <person name="Venkata Ramana C."/>
            <person name="Sasikala C."/>
        </authorList>
    </citation>
    <scope>NUCLEOTIDE SEQUENCE [LARGE SCALE GENOMIC DNA]</scope>
    <source>
        <strain evidence="3">JB008</strain>
    </source>
</reference>
<feature type="chain" id="PRO_5042495737" evidence="2">
    <location>
        <begin position="28"/>
        <end position="456"/>
    </location>
</feature>
<evidence type="ECO:0000313" key="4">
    <source>
        <dbReference type="Proteomes" id="UP001221217"/>
    </source>
</evidence>
<dbReference type="AlphaFoldDB" id="A0AAJ1IFH4"/>
<keyword evidence="2" id="KW-0732">Signal</keyword>
<evidence type="ECO:0000313" key="3">
    <source>
        <dbReference type="EMBL" id="MDC7228370.1"/>
    </source>
</evidence>
<feature type="signal peptide" evidence="2">
    <location>
        <begin position="1"/>
        <end position="27"/>
    </location>
</feature>
<gene>
    <name evidence="3" type="ORF">PQJ61_16525</name>
</gene>
<evidence type="ECO:0000256" key="1">
    <source>
        <dbReference type="SAM" id="MobiDB-lite"/>
    </source>
</evidence>
<organism evidence="3 4">
    <name type="scientific">Candidatus Thalassospirochaeta sargassi</name>
    <dbReference type="NCBI Taxonomy" id="3119039"/>
    <lineage>
        <taxon>Bacteria</taxon>
        <taxon>Pseudomonadati</taxon>
        <taxon>Spirochaetota</taxon>
        <taxon>Spirochaetia</taxon>
        <taxon>Spirochaetales</taxon>
        <taxon>Spirochaetaceae</taxon>
        <taxon>Candidatus Thalassospirochaeta</taxon>
    </lineage>
</organism>
<dbReference type="Proteomes" id="UP001221217">
    <property type="component" value="Unassembled WGS sequence"/>
</dbReference>
<feature type="compositionally biased region" description="Polar residues" evidence="1">
    <location>
        <begin position="169"/>
        <end position="184"/>
    </location>
</feature>
<evidence type="ECO:0000256" key="2">
    <source>
        <dbReference type="SAM" id="SignalP"/>
    </source>
</evidence>
<dbReference type="PROSITE" id="PS51257">
    <property type="entry name" value="PROKAR_LIPOPROTEIN"/>
    <property type="match status" value="1"/>
</dbReference>
<protein>
    <submittedName>
        <fullName evidence="3">DUF6175 family protein</fullName>
    </submittedName>
</protein>
<accession>A0AAJ1IFH4</accession>
<dbReference type="EMBL" id="JAQQAL010000044">
    <property type="protein sequence ID" value="MDC7228370.1"/>
    <property type="molecule type" value="Genomic_DNA"/>
</dbReference>
<name>A0AAJ1IFH4_9SPIO</name>